<feature type="compositionally biased region" description="Basic and acidic residues" evidence="3">
    <location>
        <begin position="732"/>
        <end position="744"/>
    </location>
</feature>
<dbReference type="Gene3D" id="1.20.58.2220">
    <property type="entry name" value="Formin, FH2 domain"/>
    <property type="match status" value="1"/>
</dbReference>
<dbReference type="OrthoDB" id="9806920at2759"/>
<dbReference type="EMBL" id="UYSG01011010">
    <property type="protein sequence ID" value="VDL60314.1"/>
    <property type="molecule type" value="Genomic_DNA"/>
</dbReference>
<feature type="domain" description="FH2" evidence="5">
    <location>
        <begin position="1066"/>
        <end position="1453"/>
    </location>
</feature>
<dbReference type="GO" id="GO:0051015">
    <property type="term" value="F:actin filament binding"/>
    <property type="evidence" value="ECO:0007669"/>
    <property type="project" value="TreeGrafter"/>
</dbReference>
<evidence type="ECO:0000313" key="8">
    <source>
        <dbReference type="WBParaSite" id="HDID_0000799801-mRNA-1"/>
    </source>
</evidence>
<feature type="compositionally biased region" description="Basic and acidic residues" evidence="3">
    <location>
        <begin position="816"/>
        <end position="853"/>
    </location>
</feature>
<feature type="region of interest" description="Disordered" evidence="3">
    <location>
        <begin position="723"/>
        <end position="755"/>
    </location>
</feature>
<dbReference type="Pfam" id="PF24959">
    <property type="entry name" value="FH3_FHOD1-3"/>
    <property type="match status" value="1"/>
</dbReference>
<accession>A0A158QEW7</accession>
<organism evidence="8">
    <name type="scientific">Hymenolepis diminuta</name>
    <name type="common">Rat tapeworm</name>
    <dbReference type="NCBI Taxonomy" id="6216"/>
    <lineage>
        <taxon>Eukaryota</taxon>
        <taxon>Metazoa</taxon>
        <taxon>Spiralia</taxon>
        <taxon>Lophotrochozoa</taxon>
        <taxon>Platyhelminthes</taxon>
        <taxon>Cestoda</taxon>
        <taxon>Eucestoda</taxon>
        <taxon>Cyclophyllidea</taxon>
        <taxon>Hymenolepididae</taxon>
        <taxon>Hymenolepis</taxon>
    </lineage>
</organism>
<evidence type="ECO:0000256" key="2">
    <source>
        <dbReference type="SAM" id="Coils"/>
    </source>
</evidence>
<evidence type="ECO:0000256" key="3">
    <source>
        <dbReference type="SAM" id="MobiDB-lite"/>
    </source>
</evidence>
<keyword evidence="2" id="KW-0175">Coiled coil</keyword>
<evidence type="ECO:0000259" key="4">
    <source>
        <dbReference type="PROSITE" id="PS51232"/>
    </source>
</evidence>
<dbReference type="PROSITE" id="PS51444">
    <property type="entry name" value="FH2"/>
    <property type="match status" value="1"/>
</dbReference>
<dbReference type="InterPro" id="IPR014768">
    <property type="entry name" value="GBD/FH3_dom"/>
</dbReference>
<dbReference type="PANTHER" id="PTHR45920:SF4">
    <property type="entry name" value="FORMIN HOMOLOGY 2 DOMAIN CONTAINING, ISOFORM I"/>
    <property type="match status" value="1"/>
</dbReference>
<protein>
    <submittedName>
        <fullName evidence="8">GBD/FH3 domain-containing protein</fullName>
    </submittedName>
</protein>
<feature type="region of interest" description="Disordered" evidence="3">
    <location>
        <begin position="40"/>
        <end position="91"/>
    </location>
</feature>
<feature type="compositionally biased region" description="Acidic residues" evidence="3">
    <location>
        <begin position="940"/>
        <end position="950"/>
    </location>
</feature>
<feature type="compositionally biased region" description="Low complexity" evidence="3">
    <location>
        <begin position="1008"/>
        <end position="1017"/>
    </location>
</feature>
<dbReference type="PROSITE" id="PS51232">
    <property type="entry name" value="GBD_FH3"/>
    <property type="match status" value="1"/>
</dbReference>
<feature type="compositionally biased region" description="Basic and acidic residues" evidence="3">
    <location>
        <begin position="905"/>
        <end position="939"/>
    </location>
</feature>
<dbReference type="GO" id="GO:0030866">
    <property type="term" value="P:cortical actin cytoskeleton organization"/>
    <property type="evidence" value="ECO:0007669"/>
    <property type="project" value="TreeGrafter"/>
</dbReference>
<dbReference type="InterPro" id="IPR011989">
    <property type="entry name" value="ARM-like"/>
</dbReference>
<dbReference type="SUPFAM" id="SSF101447">
    <property type="entry name" value="Formin homology 2 domain (FH2 domain)"/>
    <property type="match status" value="1"/>
</dbReference>
<feature type="region of interest" description="Disordered" evidence="3">
    <location>
        <begin position="783"/>
        <end position="1031"/>
    </location>
</feature>
<sequence length="1615" mass="182493">MSSSNSRNYGSLRHGCGPLAGYARSTSRSGGLADLYLQNANRGSNTSKSTNESYNTIPTRTNEIKNRFENGPTSKKADDINISPPEDKPRINIGGRYLQRMNSKEGNDANSAQSRGSWRESVYGVQYSPKEHTSIAPKAPITESERRKLERERQIMVDKLHQQSLEEEREERRLRLALRKATLEKDEAKIAEVDAEIRRLQIRREELRKRETEMSEKRPLLRQSSFKAREVAQKEVSVTKKKEPTPPPTPDIVENALNFTDFDDYLKKCLNGDKDKQASIYTYLPDSDIEDSGGEMSIVYKTRKAKQVFSEMPTELQHLVVRAHKRPVRFAAIMDLCKTDKFGKEFSIESERNFRGYKDVVSMMTDFGFDVNKKMTTYTCRTYYLDDRDPFDYTKSGFLEPPKPPRFPFLTDVCLRTQLPGLHKILDAPHQLENCVLQVYRFGAEQNYFGTYLDMDSTLQEQWDEIKNTSEEFILFSFKNDKDLVHEFVTHSGLTCLVTVGSQSEHTHQNYILRALGQLILYVDGMNGVSEHPETIRWLYSLLSCKFSLVKKTALHLLSVFVGYADTNANIFVETVDDFHKSAKSNGKPWSYLIDLLQNESGDLEFSRLTMLLINKILAAVPDQETFYDITDCLEDQGMRGISEKLLKDPNTDPVLVEQLRIYEASLIFEDGGTKSQVNLGEKSLDNIRQTPRPSRAELAGTPTELVNGESVRKRRSRRFFPEESGVAVNGSEEHKHHARRVTDEIITGSRRHTTELQRQTVRDLYENLIVNESIAEDDALEENGNAPQENGHQQEDGSGSDIDDMPPQRIVTFSDNRESPDNKNEVEKAGENGETKTDKLGSHRKGNDHETHSGGLISHDSSKTSSIKPGSVSATKEKLAATINRLPMAPGGSPSDSAVPAKVEQPKPEPPKLKDVDYFWMDHEKKVTNRPLRVKDREFDDLDISEDELNGPVGPGGGPAMNSGIPPPPPPPPPPPGGLLGPPPPPPPPPPGGPGGIPPPPPPFGKSTSSNTLLNNLPPPPGARVQKQNRTVRLHWTEWVPKPRDIEALEKAAKAPGRDQVDFKSAKKAPISTAAKEEEAKKVMEELKNSTIWTHVIPVSLDYKHLEELFENKVTEIKVMKHDTANKKIEILDVKRSNAINIGMKVLPPLRTISNALIKMDSSVINREGIEQLLTTMLPTDEERDKIIAAKREHSDIQLGKAEEFLLTLSEVSHLKARLELWLFKLDYESMEAEIIEPLTDLKQAVYDIQESQTFRCILSVILAMGNFLNSSESWGFNPEYLDRLPEVKDTKHKHSLLHHVCSTVLELFPESTDLHSEMGAVCRCHRVDWDELDKRLEKVEHDCRRAWEHYQTIYCSTNRNFVVNNKLADFIADAADRIIAMKIVKRRAVKRYRQLLVYLGFPPNRAENMAIGHFCRILAEFSLEYRTTRERILEQNAKKASDKERRQTRGKLIDDVLNMEDANSSIRRLDVPRIRAAPVISKQQAADDMELRQVLSSRRESSESPYPLLPRLDAGSRRLSNSSNIISNAKRNRDRGASPCLPSSVQELAGRKDSREVREGSALLDACDRASSVAPVGGTLGRRGPSKERRRVQERTRQSSKHSSPRTLSTTIV</sequence>
<dbReference type="GO" id="GO:0005737">
    <property type="term" value="C:cytoplasm"/>
    <property type="evidence" value="ECO:0007669"/>
    <property type="project" value="TreeGrafter"/>
</dbReference>
<dbReference type="Gene3D" id="1.25.10.10">
    <property type="entry name" value="Leucine-rich Repeat Variant"/>
    <property type="match status" value="1"/>
</dbReference>
<feature type="compositionally biased region" description="Pro residues" evidence="3">
    <location>
        <begin position="966"/>
        <end position="1005"/>
    </location>
</feature>
<feature type="region of interest" description="Disordered" evidence="3">
    <location>
        <begin position="1496"/>
        <end position="1558"/>
    </location>
</feature>
<evidence type="ECO:0000313" key="7">
    <source>
        <dbReference type="Proteomes" id="UP000274504"/>
    </source>
</evidence>
<feature type="region of interest" description="Disordered" evidence="3">
    <location>
        <begin position="1"/>
        <end position="27"/>
    </location>
</feature>
<dbReference type="Proteomes" id="UP000274504">
    <property type="component" value="Unassembled WGS sequence"/>
</dbReference>
<keyword evidence="1" id="KW-0009">Actin-binding</keyword>
<feature type="domain" description="GBD/FH3" evidence="4">
    <location>
        <begin position="346"/>
        <end position="758"/>
    </location>
</feature>
<reference evidence="6 7" key="2">
    <citation type="submission" date="2018-11" db="EMBL/GenBank/DDBJ databases">
        <authorList>
            <consortium name="Pathogen Informatics"/>
        </authorList>
    </citation>
    <scope>NUCLEOTIDE SEQUENCE [LARGE SCALE GENOMIC DNA]</scope>
</reference>
<evidence type="ECO:0000313" key="6">
    <source>
        <dbReference type="EMBL" id="VDL60314.1"/>
    </source>
</evidence>
<dbReference type="PANTHER" id="PTHR45920">
    <property type="entry name" value="FORMIN HOMOLOGY 2 DOMAIN CONTAINING, ISOFORM I"/>
    <property type="match status" value="1"/>
</dbReference>
<reference evidence="8" key="1">
    <citation type="submission" date="2016-04" db="UniProtKB">
        <authorList>
            <consortium name="WormBaseParasite"/>
        </authorList>
    </citation>
    <scope>IDENTIFICATION</scope>
</reference>
<dbReference type="SMART" id="SM00498">
    <property type="entry name" value="FH2"/>
    <property type="match status" value="1"/>
</dbReference>
<dbReference type="STRING" id="6216.A0A158QEW7"/>
<dbReference type="Pfam" id="PF02181">
    <property type="entry name" value="FH2"/>
    <property type="match status" value="1"/>
</dbReference>
<feature type="compositionally biased region" description="Basic and acidic residues" evidence="3">
    <location>
        <begin position="1587"/>
        <end position="1599"/>
    </location>
</feature>
<feature type="coiled-coil region" evidence="2">
    <location>
        <begin position="183"/>
        <end position="217"/>
    </location>
</feature>
<evidence type="ECO:0000256" key="1">
    <source>
        <dbReference type="ARBA" id="ARBA00023203"/>
    </source>
</evidence>
<dbReference type="GO" id="GO:0005856">
    <property type="term" value="C:cytoskeleton"/>
    <property type="evidence" value="ECO:0007669"/>
    <property type="project" value="TreeGrafter"/>
</dbReference>
<dbReference type="InterPro" id="IPR042201">
    <property type="entry name" value="FH2_Formin_sf"/>
</dbReference>
<dbReference type="InterPro" id="IPR016024">
    <property type="entry name" value="ARM-type_fold"/>
</dbReference>
<feature type="compositionally biased region" description="Low complexity" evidence="3">
    <location>
        <begin position="1519"/>
        <end position="1531"/>
    </location>
</feature>
<dbReference type="SUPFAM" id="SSF48371">
    <property type="entry name" value="ARM repeat"/>
    <property type="match status" value="1"/>
</dbReference>
<feature type="compositionally biased region" description="Polar residues" evidence="3">
    <location>
        <begin position="40"/>
        <end position="61"/>
    </location>
</feature>
<feature type="compositionally biased region" description="Basic and acidic residues" evidence="3">
    <location>
        <begin position="75"/>
        <end position="90"/>
    </location>
</feature>
<gene>
    <name evidence="6" type="ORF">HDID_LOCUS7996</name>
</gene>
<dbReference type="Pfam" id="PF18382">
    <property type="entry name" value="Formin_GBD_N"/>
    <property type="match status" value="1"/>
</dbReference>
<dbReference type="InterPro" id="IPR056771">
    <property type="entry name" value="FH3_FHOD1-3-like"/>
</dbReference>
<evidence type="ECO:0000259" key="5">
    <source>
        <dbReference type="PROSITE" id="PS51444"/>
    </source>
</evidence>
<dbReference type="InterPro" id="IPR041387">
    <property type="entry name" value="FHOD1_GBD_N"/>
</dbReference>
<feature type="region of interest" description="Disordered" evidence="3">
    <location>
        <begin position="1575"/>
        <end position="1615"/>
    </location>
</feature>
<name>A0A158QEW7_HYMDI</name>
<dbReference type="WBParaSite" id="HDID_0000799801-mRNA-1">
    <property type="protein sequence ID" value="HDID_0000799801-mRNA-1"/>
    <property type="gene ID" value="HDID_0000799801"/>
</dbReference>
<dbReference type="InterPro" id="IPR015425">
    <property type="entry name" value="FH2_Formin"/>
</dbReference>
<proteinExistence type="predicted"/>
<feature type="compositionally biased region" description="Polar residues" evidence="3">
    <location>
        <begin position="864"/>
        <end position="875"/>
    </location>
</feature>